<dbReference type="SUPFAM" id="SSF48619">
    <property type="entry name" value="Phospholipase A2, PLA2"/>
    <property type="match status" value="1"/>
</dbReference>
<feature type="signal peptide" evidence="1">
    <location>
        <begin position="1"/>
        <end position="15"/>
    </location>
</feature>
<keyword evidence="3" id="KW-1185">Reference proteome</keyword>
<name>A0A086SV22_HAPC1</name>
<reference evidence="3" key="1">
    <citation type="journal article" date="2014" name="Genome Announc.">
        <title>Genome sequence and annotation of Acremonium chrysogenum, producer of the beta-lactam antibiotic cephalosporin C.</title>
        <authorList>
            <person name="Terfehr D."/>
            <person name="Dahlmann T.A."/>
            <person name="Specht T."/>
            <person name="Zadra I."/>
            <person name="Kuernsteiner H."/>
            <person name="Kueck U."/>
        </authorList>
    </citation>
    <scope>NUCLEOTIDE SEQUENCE [LARGE SCALE GENOMIC DNA]</scope>
    <source>
        <strain evidence="3">ATCC 11550 / CBS 779.69 / DSM 880 / IAM 14645 / JCM 23072 / IMI 49137</strain>
    </source>
</reference>
<evidence type="ECO:0000313" key="2">
    <source>
        <dbReference type="EMBL" id="KFH40954.1"/>
    </source>
</evidence>
<dbReference type="GO" id="GO:0050482">
    <property type="term" value="P:arachidonate secretion"/>
    <property type="evidence" value="ECO:0007669"/>
    <property type="project" value="InterPro"/>
</dbReference>
<dbReference type="PANTHER" id="PTHR40787">
    <property type="entry name" value="SECRETED PROTEIN"/>
    <property type="match status" value="1"/>
</dbReference>
<dbReference type="GO" id="GO:0004623">
    <property type="term" value="F:phospholipase A2 activity"/>
    <property type="evidence" value="ECO:0007669"/>
    <property type="project" value="InterPro"/>
</dbReference>
<feature type="chain" id="PRO_5012475122" description="Secretory phospholipase A2" evidence="1">
    <location>
        <begin position="16"/>
        <end position="173"/>
    </location>
</feature>
<keyword evidence="1" id="KW-0732">Signal</keyword>
<accession>A0A086SV22</accession>
<evidence type="ECO:0000256" key="1">
    <source>
        <dbReference type="SAM" id="SignalP"/>
    </source>
</evidence>
<evidence type="ECO:0000313" key="3">
    <source>
        <dbReference type="Proteomes" id="UP000029964"/>
    </source>
</evidence>
<sequence length="173" mass="19390">MKFATFALLLPAALAYPTVDREGHLVKRQEAVTDQLLFQLSLPQFIARRDAQDPPELDWSSDSCSSSPDNPFGFPFDPACKRHDFGYRNYKDQGRFTDANKLAIDDNFKADLYYQCSGEAAACKTLADVYYAAVREFGRKKPAGVVSSEYRDAVAAYEKEVKKAQEKGELPAQ</sequence>
<organism evidence="2 3">
    <name type="scientific">Hapsidospora chrysogenum (strain ATCC 11550 / CBS 779.69 / DSM 880 / IAM 14645 / JCM 23072 / IMI 49137)</name>
    <name type="common">Acremonium chrysogenum</name>
    <dbReference type="NCBI Taxonomy" id="857340"/>
    <lineage>
        <taxon>Eukaryota</taxon>
        <taxon>Fungi</taxon>
        <taxon>Dikarya</taxon>
        <taxon>Ascomycota</taxon>
        <taxon>Pezizomycotina</taxon>
        <taxon>Sordariomycetes</taxon>
        <taxon>Hypocreomycetidae</taxon>
        <taxon>Hypocreales</taxon>
        <taxon>Bionectriaceae</taxon>
        <taxon>Hapsidospora</taxon>
    </lineage>
</organism>
<dbReference type="InterPro" id="IPR036444">
    <property type="entry name" value="PLipase_A2_dom_sf"/>
</dbReference>
<comment type="caution">
    <text evidence="2">The sequence shown here is derived from an EMBL/GenBank/DDBJ whole genome shotgun (WGS) entry which is preliminary data.</text>
</comment>
<proteinExistence type="predicted"/>
<dbReference type="EMBL" id="JPKY01000155">
    <property type="protein sequence ID" value="KFH40954.1"/>
    <property type="molecule type" value="Genomic_DNA"/>
</dbReference>
<evidence type="ECO:0008006" key="4">
    <source>
        <dbReference type="Google" id="ProtNLM"/>
    </source>
</evidence>
<dbReference type="Gene3D" id="1.20.90.10">
    <property type="entry name" value="Phospholipase A2 domain"/>
    <property type="match status" value="1"/>
</dbReference>
<dbReference type="Proteomes" id="UP000029964">
    <property type="component" value="Unassembled WGS sequence"/>
</dbReference>
<dbReference type="Pfam" id="PF09056">
    <property type="entry name" value="Phospholip_A2_3"/>
    <property type="match status" value="1"/>
</dbReference>
<gene>
    <name evidence="2" type="ORF">ACRE_083510</name>
</gene>
<dbReference type="PANTHER" id="PTHR40787:SF3">
    <property type="entry name" value="PROTEIN TRANSPORT PROTEIN SEC39"/>
    <property type="match status" value="1"/>
</dbReference>
<protein>
    <recommendedName>
        <fullName evidence="4">Secretory phospholipase A2</fullName>
    </recommendedName>
</protein>
<dbReference type="InterPro" id="IPR015141">
    <property type="entry name" value="PLipase_A2_prok/fun"/>
</dbReference>
<dbReference type="OrthoDB" id="5120271at2759"/>
<dbReference type="GO" id="GO:0006644">
    <property type="term" value="P:phospholipid metabolic process"/>
    <property type="evidence" value="ECO:0007669"/>
    <property type="project" value="InterPro"/>
</dbReference>
<dbReference type="AlphaFoldDB" id="A0A086SV22"/>
<dbReference type="HOGENOM" id="CLU_053014_3_0_1"/>